<gene>
    <name evidence="5" type="ORF">HMN09_01256800</name>
</gene>
<evidence type="ECO:0000259" key="4">
    <source>
        <dbReference type="PROSITE" id="PS50048"/>
    </source>
</evidence>
<dbReference type="Pfam" id="PF04082">
    <property type="entry name" value="Fungal_trans"/>
    <property type="match status" value="1"/>
</dbReference>
<proteinExistence type="predicted"/>
<feature type="region of interest" description="Disordered" evidence="3">
    <location>
        <begin position="760"/>
        <end position="782"/>
    </location>
</feature>
<dbReference type="Gene3D" id="4.10.240.10">
    <property type="entry name" value="Zn(2)-C6 fungal-type DNA-binding domain"/>
    <property type="match status" value="1"/>
</dbReference>
<dbReference type="PANTHER" id="PTHR46910:SF38">
    <property type="entry name" value="ZN(2)-C6 FUNGAL-TYPE DOMAIN-CONTAINING PROTEIN"/>
    <property type="match status" value="1"/>
</dbReference>
<dbReference type="GO" id="GO:0008270">
    <property type="term" value="F:zinc ion binding"/>
    <property type="evidence" value="ECO:0007669"/>
    <property type="project" value="InterPro"/>
</dbReference>
<dbReference type="GO" id="GO:0000981">
    <property type="term" value="F:DNA-binding transcription factor activity, RNA polymerase II-specific"/>
    <property type="evidence" value="ECO:0007669"/>
    <property type="project" value="InterPro"/>
</dbReference>
<dbReference type="PROSITE" id="PS50048">
    <property type="entry name" value="ZN2_CY6_FUNGAL_2"/>
    <property type="match status" value="1"/>
</dbReference>
<keyword evidence="2" id="KW-0539">Nucleus</keyword>
<evidence type="ECO:0000256" key="2">
    <source>
        <dbReference type="ARBA" id="ARBA00023242"/>
    </source>
</evidence>
<feature type="region of interest" description="Disordered" evidence="3">
    <location>
        <begin position="1"/>
        <end position="25"/>
    </location>
</feature>
<dbReference type="SUPFAM" id="SSF57701">
    <property type="entry name" value="Zn2/Cys6 DNA-binding domain"/>
    <property type="match status" value="1"/>
</dbReference>
<dbReference type="InterPro" id="IPR050987">
    <property type="entry name" value="AtrR-like"/>
</dbReference>
<evidence type="ECO:0000256" key="1">
    <source>
        <dbReference type="ARBA" id="ARBA00022723"/>
    </source>
</evidence>
<name>A0A8H6S420_MYCCL</name>
<evidence type="ECO:0000313" key="6">
    <source>
        <dbReference type="Proteomes" id="UP000613580"/>
    </source>
</evidence>
<accession>A0A8H6S420</accession>
<dbReference type="SMART" id="SM00906">
    <property type="entry name" value="Fungal_trans"/>
    <property type="match status" value="1"/>
</dbReference>
<feature type="region of interest" description="Disordered" evidence="3">
    <location>
        <begin position="96"/>
        <end position="121"/>
    </location>
</feature>
<feature type="region of interest" description="Disordered" evidence="3">
    <location>
        <begin position="829"/>
        <end position="881"/>
    </location>
</feature>
<dbReference type="AlphaFoldDB" id="A0A8H6S420"/>
<dbReference type="InterPro" id="IPR036864">
    <property type="entry name" value="Zn2-C6_fun-type_DNA-bd_sf"/>
</dbReference>
<dbReference type="CDD" id="cd00067">
    <property type="entry name" value="GAL4"/>
    <property type="match status" value="1"/>
</dbReference>
<dbReference type="EMBL" id="JACAZE010000024">
    <property type="protein sequence ID" value="KAF7291656.1"/>
    <property type="molecule type" value="Genomic_DNA"/>
</dbReference>
<dbReference type="InterPro" id="IPR007219">
    <property type="entry name" value="XnlR_reg_dom"/>
</dbReference>
<reference evidence="5" key="1">
    <citation type="submission" date="2020-05" db="EMBL/GenBank/DDBJ databases">
        <title>Mycena genomes resolve the evolution of fungal bioluminescence.</title>
        <authorList>
            <person name="Tsai I.J."/>
        </authorList>
    </citation>
    <scope>NUCLEOTIDE SEQUENCE</scope>
    <source>
        <strain evidence="5">110903Hualien_Pintung</strain>
    </source>
</reference>
<comment type="caution">
    <text evidence="5">The sequence shown here is derived from an EMBL/GenBank/DDBJ whole genome shotgun (WGS) entry which is preliminary data.</text>
</comment>
<feature type="compositionally biased region" description="Acidic residues" evidence="3">
    <location>
        <begin position="107"/>
        <end position="117"/>
    </location>
</feature>
<dbReference type="SMART" id="SM00066">
    <property type="entry name" value="GAL4"/>
    <property type="match status" value="1"/>
</dbReference>
<feature type="compositionally biased region" description="Polar residues" evidence="3">
    <location>
        <begin position="847"/>
        <end position="864"/>
    </location>
</feature>
<protein>
    <submittedName>
        <fullName evidence="5">Fungal-trans domain-containing protein</fullName>
    </submittedName>
</protein>
<organism evidence="5 6">
    <name type="scientific">Mycena chlorophos</name>
    <name type="common">Agaric fungus</name>
    <name type="synonym">Agaricus chlorophos</name>
    <dbReference type="NCBI Taxonomy" id="658473"/>
    <lineage>
        <taxon>Eukaryota</taxon>
        <taxon>Fungi</taxon>
        <taxon>Dikarya</taxon>
        <taxon>Basidiomycota</taxon>
        <taxon>Agaricomycotina</taxon>
        <taxon>Agaricomycetes</taxon>
        <taxon>Agaricomycetidae</taxon>
        <taxon>Agaricales</taxon>
        <taxon>Marasmiineae</taxon>
        <taxon>Mycenaceae</taxon>
        <taxon>Mycena</taxon>
    </lineage>
</organism>
<dbReference type="GO" id="GO:0003677">
    <property type="term" value="F:DNA binding"/>
    <property type="evidence" value="ECO:0007669"/>
    <property type="project" value="InterPro"/>
</dbReference>
<dbReference type="Pfam" id="PF00172">
    <property type="entry name" value="Zn_clus"/>
    <property type="match status" value="1"/>
</dbReference>
<sequence>MSDDEGYYVSPEHSGSSPAMKHKKVERSCDLCRKRKIRCDGPKPDDGAITAGGACAHCIAFGAPCTYLLPTKKRGPKNKQVEELKRQVAALEHRLRTLSDSATSEENAQEEEPDDSEELTRDFNRISVDPKYFGSNSGFALANEAIALVQAKERATGHTSPESSRRPLYSQVLPWEKEVYDQKLQFEYPEPDLLYSLLHLYFTCVHPTLPILHRPSFERNVSEGLHHKDPQFGAMLLSVLAVASRFSDDRRVFVNGHSTLSSGWKFITQIPVVRKWFEPNIHEVQFYFLMTLYSIGTSRPQAAWIYLGNGIRFLQQRGEHRRKRDMEMTDIDREIWSRAFWSFILLDRMVCAYIGRPTAFHVEDYDADPLLEVDDEYWDTGFHQPSDRPAYSSFLICYVQLSEILGDAMRKLYGSKKSKNLQGWNGREWEQRAVASLDSDMNKIFDSLPPHLRWDPDRKPRDAFYDQSFVLYITYYYTQIVVHRPYIQKVSVVAAPSLSICASAARSILHATDAWMQRQQRLLMQFCVSPMFVSSVILIMNSFGKRPGPAVDKDKALVSRGMEIMKFCEARLHPQGRLWEMLNRLQSADGPLFKQRTMNTPQMKTPATAPYKSHGPSLPSASPIMHSAPVYGDLYGEMHSSKGPRPPAPSLSPPTASEMYPSVNEGQPHERVVAHPPPQQRWHHESPPAAHMAVANAQGMMSQPYDMQSAMQPAIHDMQPPQSIAVPELPPGMPVQQGMYMQPGVSIEEMLAQTPTIAGYTHHQQQHHPHEQQQQQHHQQPHNHEYMQQMHVAYFQDEDMALEDADYVMWNSAPENLLDVGQWAGYMQRNSSASPPSSTGYGHGGTPPNTTGYGHHSGGNSPSSAYGGGGPTNGAHYVRNY</sequence>
<evidence type="ECO:0000256" key="3">
    <source>
        <dbReference type="SAM" id="MobiDB-lite"/>
    </source>
</evidence>
<dbReference type="PANTHER" id="PTHR46910">
    <property type="entry name" value="TRANSCRIPTION FACTOR PDR1"/>
    <property type="match status" value="1"/>
</dbReference>
<dbReference type="InterPro" id="IPR001138">
    <property type="entry name" value="Zn2Cys6_DnaBD"/>
</dbReference>
<dbReference type="OrthoDB" id="4456959at2759"/>
<feature type="compositionally biased region" description="Polar residues" evidence="3">
    <location>
        <begin position="829"/>
        <end position="840"/>
    </location>
</feature>
<evidence type="ECO:0000313" key="5">
    <source>
        <dbReference type="EMBL" id="KAF7291656.1"/>
    </source>
</evidence>
<keyword evidence="1" id="KW-0479">Metal-binding</keyword>
<dbReference type="CDD" id="cd12148">
    <property type="entry name" value="fungal_TF_MHR"/>
    <property type="match status" value="1"/>
</dbReference>
<feature type="domain" description="Zn(2)-C6 fungal-type" evidence="4">
    <location>
        <begin position="28"/>
        <end position="67"/>
    </location>
</feature>
<feature type="region of interest" description="Disordered" evidence="3">
    <location>
        <begin position="638"/>
        <end position="669"/>
    </location>
</feature>
<keyword evidence="6" id="KW-1185">Reference proteome</keyword>
<dbReference type="GO" id="GO:0006351">
    <property type="term" value="P:DNA-templated transcription"/>
    <property type="evidence" value="ECO:0007669"/>
    <property type="project" value="InterPro"/>
</dbReference>
<dbReference type="Proteomes" id="UP000613580">
    <property type="component" value="Unassembled WGS sequence"/>
</dbReference>